<proteinExistence type="predicted"/>
<evidence type="ECO:0000313" key="1">
    <source>
        <dbReference type="EMBL" id="TKY92185.1"/>
    </source>
</evidence>
<accession>A0AC61SC69</accession>
<dbReference type="Proteomes" id="UP000315423">
    <property type="component" value="Unassembled WGS sequence"/>
</dbReference>
<protein>
    <submittedName>
        <fullName evidence="1">Uncharacterized protein</fullName>
    </submittedName>
</protein>
<dbReference type="EMBL" id="QYBA01000065">
    <property type="protein sequence ID" value="TKY92185.1"/>
    <property type="molecule type" value="Genomic_DNA"/>
</dbReference>
<sequence length="81" mass="8951">MDEYILVERSATSKEYLRLLKAVGWICQDIKATEIGLHNSLFSVCMIYRDEVIGHGRVVGDGGIYFDKVVAGVNSFHASAS</sequence>
<name>A0AC61SC69_9EURY</name>
<comment type="caution">
    <text evidence="1">The sequence shown here is derived from an EMBL/GenBank/DDBJ whole genome shotgun (WGS) entry which is preliminary data.</text>
</comment>
<evidence type="ECO:0000313" key="2">
    <source>
        <dbReference type="Proteomes" id="UP000315423"/>
    </source>
</evidence>
<gene>
    <name evidence="1" type="ORF">C5S46_01995</name>
</gene>
<reference evidence="1" key="1">
    <citation type="submission" date="2018-09" db="EMBL/GenBank/DDBJ databases">
        <title>A genomic encyclopedia of anaerobic methanotrophic archaea.</title>
        <authorList>
            <person name="Skennerton C.T."/>
            <person name="Chadwick G.L."/>
            <person name="Laso-Perez R."/>
            <person name="Leu A.O."/>
            <person name="Speth D.R."/>
            <person name="Yu H."/>
            <person name="Morgan-Lang C."/>
            <person name="Hatzenpichler R."/>
            <person name="Goudeau D."/>
            <person name="Malmstrom R."/>
            <person name="Woyke T."/>
            <person name="Hallam S."/>
            <person name="Tyson G.W."/>
            <person name="Wegener G."/>
            <person name="Boetius A."/>
            <person name="Orphan V.J."/>
        </authorList>
    </citation>
    <scope>NUCLEOTIDE SEQUENCE</scope>
    <source>
        <strain evidence="1">CONS3730D10UFb2</strain>
    </source>
</reference>
<organism evidence="1 2">
    <name type="scientific">Candidatus Methanomarinus sp</name>
    <dbReference type="NCBI Taxonomy" id="3386244"/>
    <lineage>
        <taxon>Archaea</taxon>
        <taxon>Methanobacteriati</taxon>
        <taxon>Methanobacteriota</taxon>
        <taxon>Stenosarchaea group</taxon>
        <taxon>Methanomicrobia</taxon>
        <taxon>Methanosarcinales</taxon>
        <taxon>ANME-2 cluster</taxon>
        <taxon>Candidatus Methanocomedenaceae</taxon>
        <taxon>Candidatus Methanomarinus</taxon>
    </lineage>
</organism>